<dbReference type="AlphaFoldDB" id="I3VZR2"/>
<proteinExistence type="predicted"/>
<keyword evidence="1" id="KW-0614">Plasmid</keyword>
<accession>I3VZR2</accession>
<dbReference type="EMBL" id="JQ418521">
    <property type="protein sequence ID" value="AFK88839.1"/>
    <property type="molecule type" value="Genomic_DNA"/>
</dbReference>
<name>I3VZR2_9ENTR</name>
<geneLocation type="plasmid" evidence="1">
    <name>p96A29192-65</name>
</geneLocation>
<evidence type="ECO:0000313" key="1">
    <source>
        <dbReference type="EMBL" id="AFK88839.1"/>
    </source>
</evidence>
<sequence>MIFQPAFCFIPGAEVQYAGYTVLPGVITGRLGSAMPTSAFPPESMRHD</sequence>
<protein>
    <submittedName>
        <fullName evidence="1">Uncharacterized protein</fullName>
    </submittedName>
</protein>
<organism evidence="1">
    <name type="scientific">Salmonella sp. 96A-29192</name>
    <dbReference type="NCBI Taxonomy" id="1179814"/>
    <lineage>
        <taxon>Bacteria</taxon>
        <taxon>Pseudomonadati</taxon>
        <taxon>Pseudomonadota</taxon>
        <taxon>Gammaproteobacteria</taxon>
        <taxon>Enterobacterales</taxon>
        <taxon>Enterobacteriaceae</taxon>
        <taxon>Salmonella</taxon>
    </lineage>
</organism>
<reference evidence="1" key="1">
    <citation type="submission" date="2012-01" db="EMBL/GenBank/DDBJ databases">
        <authorList>
            <person name="Summers A.O."/>
            <person name="Wireman J."/>
        </authorList>
    </citation>
    <scope>NUCLEOTIDE SEQUENCE</scope>
    <source>
        <strain evidence="1">96A-29192</strain>
        <plasmid evidence="1">p96A29192-65</plasmid>
    </source>
</reference>